<organism evidence="1 2">
    <name type="scientific">Pyronema omphalodes (strain CBS 100304)</name>
    <name type="common">Pyronema confluens</name>
    <dbReference type="NCBI Taxonomy" id="1076935"/>
    <lineage>
        <taxon>Eukaryota</taxon>
        <taxon>Fungi</taxon>
        <taxon>Dikarya</taxon>
        <taxon>Ascomycota</taxon>
        <taxon>Pezizomycotina</taxon>
        <taxon>Pezizomycetes</taxon>
        <taxon>Pezizales</taxon>
        <taxon>Pyronemataceae</taxon>
        <taxon>Pyronema</taxon>
    </lineage>
</organism>
<evidence type="ECO:0000313" key="1">
    <source>
        <dbReference type="EMBL" id="CCX30973.1"/>
    </source>
</evidence>
<proteinExistence type="predicted"/>
<dbReference type="Proteomes" id="UP000018144">
    <property type="component" value="Unassembled WGS sequence"/>
</dbReference>
<sequence>MILRRLSLVCTRPSKTSPSATFYCSDHVNTRVHAQNANTACNSSIQIGLR</sequence>
<accession>U4LGE4</accession>
<evidence type="ECO:0000313" key="2">
    <source>
        <dbReference type="Proteomes" id="UP000018144"/>
    </source>
</evidence>
<protein>
    <submittedName>
        <fullName evidence="1">Uncharacterized protein</fullName>
    </submittedName>
</protein>
<dbReference type="AlphaFoldDB" id="U4LGE4"/>
<reference evidence="1 2" key="1">
    <citation type="journal article" date="2013" name="PLoS Genet.">
        <title>The genome and development-dependent transcriptomes of Pyronema confluens: a window into fungal evolution.</title>
        <authorList>
            <person name="Traeger S."/>
            <person name="Altegoer F."/>
            <person name="Freitag M."/>
            <person name="Gabaldon T."/>
            <person name="Kempken F."/>
            <person name="Kumar A."/>
            <person name="Marcet-Houben M."/>
            <person name="Poggeler S."/>
            <person name="Stajich J.E."/>
            <person name="Nowrousian M."/>
        </authorList>
    </citation>
    <scope>NUCLEOTIDE SEQUENCE [LARGE SCALE GENOMIC DNA]</scope>
    <source>
        <strain evidence="2">CBS 100304</strain>
        <tissue evidence="1">Vegetative mycelium</tissue>
    </source>
</reference>
<dbReference type="EMBL" id="HF935505">
    <property type="protein sequence ID" value="CCX30973.1"/>
    <property type="molecule type" value="Genomic_DNA"/>
</dbReference>
<gene>
    <name evidence="1" type="ORF">PCON_09649</name>
</gene>
<keyword evidence="2" id="KW-1185">Reference proteome</keyword>
<name>U4LGE4_PYROM</name>